<dbReference type="Gene3D" id="2.40.160.60">
    <property type="entry name" value="Outer membrane protein transport protein (OMPP1/FadL/TodX)"/>
    <property type="match status" value="1"/>
</dbReference>
<name>A0A8A4TPY3_SULCO</name>
<evidence type="ECO:0000313" key="8">
    <source>
        <dbReference type="EMBL" id="QTD52036.1"/>
    </source>
</evidence>
<evidence type="ECO:0000313" key="9">
    <source>
        <dbReference type="Proteomes" id="UP000663929"/>
    </source>
</evidence>
<keyword evidence="6" id="KW-0472">Membrane</keyword>
<dbReference type="Pfam" id="PF03349">
    <property type="entry name" value="Toluene_X"/>
    <property type="match status" value="1"/>
</dbReference>
<dbReference type="GO" id="GO:0015483">
    <property type="term" value="F:long-chain fatty acid transporting porin activity"/>
    <property type="evidence" value="ECO:0007669"/>
    <property type="project" value="TreeGrafter"/>
</dbReference>
<dbReference type="KEGG" id="scor:J3U87_06145"/>
<dbReference type="RefSeq" id="WP_237382146.1">
    <property type="nucleotide sequence ID" value="NZ_CP071793.1"/>
</dbReference>
<dbReference type="PANTHER" id="PTHR35093">
    <property type="entry name" value="OUTER MEMBRANE PROTEIN NMB0088-RELATED"/>
    <property type="match status" value="1"/>
</dbReference>
<comment type="similarity">
    <text evidence="2">Belongs to the OmpP1/FadL family.</text>
</comment>
<dbReference type="InterPro" id="IPR005017">
    <property type="entry name" value="OMPP1/FadL/TodX"/>
</dbReference>
<dbReference type="PANTHER" id="PTHR35093:SF8">
    <property type="entry name" value="OUTER MEMBRANE PROTEIN NMB0088-RELATED"/>
    <property type="match status" value="1"/>
</dbReference>
<dbReference type="Proteomes" id="UP000663929">
    <property type="component" value="Chromosome"/>
</dbReference>
<keyword evidence="3" id="KW-1134">Transmembrane beta strand</keyword>
<protein>
    <submittedName>
        <fullName evidence="8">Outer membrane protein transport protein</fullName>
    </submittedName>
</protein>
<evidence type="ECO:0000256" key="6">
    <source>
        <dbReference type="ARBA" id="ARBA00023136"/>
    </source>
</evidence>
<gene>
    <name evidence="8" type="ORF">J3U87_06145</name>
</gene>
<sequence>MSVNRHLLGLVLLLLLTFGSSLYGAGFALYQSSARGHVLGGLTAHGDDVATLFYNPAGITELKDAEFMFGVTLISPDADVELTNIYTGNTSKANTEEKLFAPPHIYYSRPLRNNLWLGLTVGSRFGLSSEFERDFPGRYNSYNAEIVTMEINPNIAWKVNDKFSLAFGIRAMYMDVTLESATDAGALLGLPPNNPDTDTYDVYESINGDSLGYGFDVSAFYKASERWSFGVSYFSEVNQEVDNGVVNFERPDGLPDGFFMDSPGVAELDLPAFVFLGASYRAPSKRWSLGLGAVYTGWESFKEIRLEFDRPIVVIPGLGAAVTESVSVEDWRDAWKWSIGYEFMLNEAFDIQTGFIYDDSPIREENLDYRLPTNDRIVYAVGVRYKPGVWTFDLGINYLQLKDRTIPDQQLEDGVLPSEVSNGEAWLIGMSASRKF</sequence>
<dbReference type="SUPFAM" id="SSF56935">
    <property type="entry name" value="Porins"/>
    <property type="match status" value="1"/>
</dbReference>
<evidence type="ECO:0000256" key="4">
    <source>
        <dbReference type="ARBA" id="ARBA00022692"/>
    </source>
</evidence>
<keyword evidence="7" id="KW-0998">Cell outer membrane</keyword>
<keyword evidence="5" id="KW-0732">Signal</keyword>
<keyword evidence="9" id="KW-1185">Reference proteome</keyword>
<evidence type="ECO:0000256" key="3">
    <source>
        <dbReference type="ARBA" id="ARBA00022452"/>
    </source>
</evidence>
<keyword evidence="4" id="KW-0812">Transmembrane</keyword>
<dbReference type="AlphaFoldDB" id="A0A8A4TPY3"/>
<dbReference type="EMBL" id="CP071793">
    <property type="protein sequence ID" value="QTD52036.1"/>
    <property type="molecule type" value="Genomic_DNA"/>
</dbReference>
<organism evidence="8 9">
    <name type="scientific">Sulfidibacter corallicola</name>
    <dbReference type="NCBI Taxonomy" id="2818388"/>
    <lineage>
        <taxon>Bacteria</taxon>
        <taxon>Pseudomonadati</taxon>
        <taxon>Acidobacteriota</taxon>
        <taxon>Holophagae</taxon>
        <taxon>Acanthopleuribacterales</taxon>
        <taxon>Acanthopleuribacteraceae</taxon>
        <taxon>Sulfidibacter</taxon>
    </lineage>
</organism>
<dbReference type="GO" id="GO:0009279">
    <property type="term" value="C:cell outer membrane"/>
    <property type="evidence" value="ECO:0007669"/>
    <property type="project" value="UniProtKB-SubCell"/>
</dbReference>
<evidence type="ECO:0000256" key="5">
    <source>
        <dbReference type="ARBA" id="ARBA00022729"/>
    </source>
</evidence>
<evidence type="ECO:0000256" key="1">
    <source>
        <dbReference type="ARBA" id="ARBA00004571"/>
    </source>
</evidence>
<evidence type="ECO:0000256" key="7">
    <source>
        <dbReference type="ARBA" id="ARBA00023237"/>
    </source>
</evidence>
<comment type="subcellular location">
    <subcellularLocation>
        <location evidence="1">Cell outer membrane</location>
        <topology evidence="1">Multi-pass membrane protein</topology>
    </subcellularLocation>
</comment>
<reference evidence="8" key="1">
    <citation type="submission" date="2021-03" db="EMBL/GenBank/DDBJ databases">
        <title>Acanthopleuribacteraceae sp. M133.</title>
        <authorList>
            <person name="Wang G."/>
        </authorList>
    </citation>
    <scope>NUCLEOTIDE SEQUENCE</scope>
    <source>
        <strain evidence="8">M133</strain>
    </source>
</reference>
<evidence type="ECO:0000256" key="2">
    <source>
        <dbReference type="ARBA" id="ARBA00008163"/>
    </source>
</evidence>
<accession>A0A8A4TPY3</accession>
<proteinExistence type="inferred from homology"/>